<evidence type="ECO:0000313" key="2">
    <source>
        <dbReference type="EMBL" id="OKY96743.1"/>
    </source>
</evidence>
<dbReference type="RefSeq" id="WP_278338928.1">
    <property type="nucleotide sequence ID" value="NZ_BAAFLA010000005.1"/>
</dbReference>
<name>A0A1Q6FD04_9BACT</name>
<reference evidence="2 3" key="1">
    <citation type="journal article" date="2016" name="Nat. Biotechnol.">
        <title>Measurement of bacterial replication rates in microbial communities.</title>
        <authorList>
            <person name="Brown C.T."/>
            <person name="Olm M.R."/>
            <person name="Thomas B.C."/>
            <person name="Banfield J.F."/>
        </authorList>
    </citation>
    <scope>NUCLEOTIDE SEQUENCE [LARGE SCALE GENOMIC DNA]</scope>
    <source>
        <strain evidence="2">CAG:67_53_122</strain>
    </source>
</reference>
<dbReference type="AlphaFoldDB" id="A0A1Q6FD04"/>
<dbReference type="Proteomes" id="UP000187417">
    <property type="component" value="Unassembled WGS sequence"/>
</dbReference>
<organism evidence="2 3">
    <name type="scientific">Alistipes putredinis</name>
    <dbReference type="NCBI Taxonomy" id="28117"/>
    <lineage>
        <taxon>Bacteria</taxon>
        <taxon>Pseudomonadati</taxon>
        <taxon>Bacteroidota</taxon>
        <taxon>Bacteroidia</taxon>
        <taxon>Bacteroidales</taxon>
        <taxon>Rikenellaceae</taxon>
        <taxon>Alistipes</taxon>
    </lineage>
</organism>
<comment type="caution">
    <text evidence="2">The sequence shown here is derived from an EMBL/GenBank/DDBJ whole genome shotgun (WGS) entry which is preliminary data.</text>
</comment>
<feature type="transmembrane region" description="Helical" evidence="1">
    <location>
        <begin position="54"/>
        <end position="75"/>
    </location>
</feature>
<protein>
    <submittedName>
        <fullName evidence="2">Uncharacterized protein</fullName>
    </submittedName>
</protein>
<sequence>MDHFTLALTTGAVAGALDIIPMIAQKLSFRSCLSAFLQYFFAGPIVFYSNLPYLPWWADGMAVTLMMALPVVLILTGKDRKAAPVILLNALLLGFLISVAERYLA</sequence>
<evidence type="ECO:0000313" key="3">
    <source>
        <dbReference type="Proteomes" id="UP000187417"/>
    </source>
</evidence>
<keyword evidence="1" id="KW-1133">Transmembrane helix</keyword>
<accession>A0A1Q6FD04</accession>
<proteinExistence type="predicted"/>
<keyword evidence="1" id="KW-0472">Membrane</keyword>
<evidence type="ECO:0000256" key="1">
    <source>
        <dbReference type="SAM" id="Phobius"/>
    </source>
</evidence>
<feature type="transmembrane region" description="Helical" evidence="1">
    <location>
        <begin position="31"/>
        <end position="48"/>
    </location>
</feature>
<keyword evidence="1" id="KW-0812">Transmembrane</keyword>
<dbReference type="STRING" id="28117.BHV66_01380"/>
<feature type="transmembrane region" description="Helical" evidence="1">
    <location>
        <begin position="82"/>
        <end position="100"/>
    </location>
</feature>
<gene>
    <name evidence="2" type="ORF">BHV66_01380</name>
</gene>
<dbReference type="EMBL" id="MNQH01000001">
    <property type="protein sequence ID" value="OKY96743.1"/>
    <property type="molecule type" value="Genomic_DNA"/>
</dbReference>